<accession>A0A918PVA8</accession>
<proteinExistence type="predicted"/>
<reference evidence="3" key="1">
    <citation type="journal article" date="2014" name="Int. J. Syst. Evol. Microbiol.">
        <title>Complete genome sequence of Corynebacterium casei LMG S-19264T (=DSM 44701T), isolated from a smear-ripened cheese.</title>
        <authorList>
            <consortium name="US DOE Joint Genome Institute (JGI-PGF)"/>
            <person name="Walter F."/>
            <person name="Albersmeier A."/>
            <person name="Kalinowski J."/>
            <person name="Ruckert C."/>
        </authorList>
    </citation>
    <scope>NUCLEOTIDE SEQUENCE</scope>
    <source>
        <strain evidence="3">JCM 4815</strain>
    </source>
</reference>
<dbReference type="EMBL" id="BMVW01000011">
    <property type="protein sequence ID" value="GGZ24060.1"/>
    <property type="molecule type" value="Genomic_DNA"/>
</dbReference>
<feature type="compositionally biased region" description="Low complexity" evidence="1">
    <location>
        <begin position="161"/>
        <end position="189"/>
    </location>
</feature>
<evidence type="ECO:0000313" key="3">
    <source>
        <dbReference type="EMBL" id="GGZ24060.1"/>
    </source>
</evidence>
<protein>
    <recommendedName>
        <fullName evidence="5">Copper chaperone PCu(A)C</fullName>
    </recommendedName>
</protein>
<dbReference type="InterPro" id="IPR058248">
    <property type="entry name" value="Lxx211020-like"/>
</dbReference>
<keyword evidence="2" id="KW-0732">Signal</keyword>
<dbReference type="Proteomes" id="UP000622166">
    <property type="component" value="Unassembled WGS sequence"/>
</dbReference>
<keyword evidence="4" id="KW-1185">Reference proteome</keyword>
<evidence type="ECO:0008006" key="5">
    <source>
        <dbReference type="Google" id="ProtNLM"/>
    </source>
</evidence>
<comment type="caution">
    <text evidence="3">The sequence shown here is derived from an EMBL/GenBank/DDBJ whole genome shotgun (WGS) entry which is preliminary data.</text>
</comment>
<reference evidence="3" key="2">
    <citation type="submission" date="2020-09" db="EMBL/GenBank/DDBJ databases">
        <authorList>
            <person name="Sun Q."/>
            <person name="Ohkuma M."/>
        </authorList>
    </citation>
    <scope>NUCLEOTIDE SEQUENCE</scope>
    <source>
        <strain evidence="3">JCM 4815</strain>
    </source>
</reference>
<dbReference type="Pfam" id="PF04314">
    <property type="entry name" value="PCuAC"/>
    <property type="match status" value="1"/>
</dbReference>
<dbReference type="AlphaFoldDB" id="A0A918PVA8"/>
<dbReference type="PROSITE" id="PS51257">
    <property type="entry name" value="PROKAR_LIPOPROTEIN"/>
    <property type="match status" value="1"/>
</dbReference>
<dbReference type="RefSeq" id="WP_189862806.1">
    <property type="nucleotide sequence ID" value="NZ_BMVW01000011.1"/>
</dbReference>
<organism evidence="3 4">
    <name type="scientific">Streptomyces poonensis</name>
    <dbReference type="NCBI Taxonomy" id="68255"/>
    <lineage>
        <taxon>Bacteria</taxon>
        <taxon>Bacillati</taxon>
        <taxon>Actinomycetota</taxon>
        <taxon>Actinomycetes</taxon>
        <taxon>Kitasatosporales</taxon>
        <taxon>Streptomycetaceae</taxon>
        <taxon>Streptomyces</taxon>
    </lineage>
</organism>
<evidence type="ECO:0000313" key="4">
    <source>
        <dbReference type="Proteomes" id="UP000622166"/>
    </source>
</evidence>
<dbReference type="InterPro" id="IPR036182">
    <property type="entry name" value="PCuAC_sf"/>
</dbReference>
<feature type="region of interest" description="Disordered" evidence="1">
    <location>
        <begin position="144"/>
        <end position="189"/>
    </location>
</feature>
<evidence type="ECO:0000256" key="1">
    <source>
        <dbReference type="SAM" id="MobiDB-lite"/>
    </source>
</evidence>
<sequence>MRRRTASLGALVLTAGLALTGCGGDGASDSGDRGDGLRVTSAYMPQPVTDAMAAGYLVVENDSDRSDTLESAGSDIAEDVTIHQTSGQTMGIADSEDREVPAHGSLVLESGGMHLMFEKLKRKPEEGETVSVKLRFAEAGSVTVEMPVKSATYQPEPSTESGSASGSASDSGSSKASSSSSSSSSSHHH</sequence>
<dbReference type="PANTHER" id="PTHR36302">
    <property type="entry name" value="BLR7088 PROTEIN"/>
    <property type="match status" value="1"/>
</dbReference>
<dbReference type="SUPFAM" id="SSF110087">
    <property type="entry name" value="DR1885-like metal-binding protein"/>
    <property type="match status" value="1"/>
</dbReference>
<dbReference type="InterPro" id="IPR007410">
    <property type="entry name" value="LpqE-like"/>
</dbReference>
<name>A0A918PVA8_9ACTN</name>
<feature type="compositionally biased region" description="Polar residues" evidence="1">
    <location>
        <begin position="151"/>
        <end position="160"/>
    </location>
</feature>
<dbReference type="PANTHER" id="PTHR36302:SF1">
    <property type="entry name" value="COPPER CHAPERONE PCU(A)C"/>
    <property type="match status" value="1"/>
</dbReference>
<evidence type="ECO:0000256" key="2">
    <source>
        <dbReference type="SAM" id="SignalP"/>
    </source>
</evidence>
<dbReference type="Gene3D" id="2.60.40.1890">
    <property type="entry name" value="PCu(A)C copper chaperone"/>
    <property type="match status" value="1"/>
</dbReference>
<feature type="chain" id="PRO_5039137683" description="Copper chaperone PCu(A)C" evidence="2">
    <location>
        <begin position="21"/>
        <end position="189"/>
    </location>
</feature>
<gene>
    <name evidence="3" type="ORF">GCM10010365_50330</name>
</gene>
<feature type="signal peptide" evidence="2">
    <location>
        <begin position="1"/>
        <end position="20"/>
    </location>
</feature>